<dbReference type="GO" id="GO:0005737">
    <property type="term" value="C:cytoplasm"/>
    <property type="evidence" value="ECO:0007669"/>
    <property type="project" value="UniProtKB-SubCell"/>
</dbReference>
<feature type="binding site" evidence="8">
    <location>
        <position position="406"/>
    </location>
    <ligand>
        <name>phosphoenolpyruvate</name>
        <dbReference type="ChEBI" id="CHEBI:58702"/>
    </ligand>
</feature>
<protein>
    <recommendedName>
        <fullName evidence="8">3-phosphoshikimate 1-carboxyvinyltransferase</fullName>
        <ecNumber evidence="8">2.5.1.19</ecNumber>
    </recommendedName>
    <alternativeName>
        <fullName evidence="8">5-enolpyruvylshikimate-3-phosphate synthase</fullName>
        <shortName evidence="8">EPSP synthase</shortName>
        <shortName evidence="8">EPSPS</shortName>
    </alternativeName>
</protein>
<dbReference type="GO" id="GO:0008652">
    <property type="term" value="P:amino acid biosynthetic process"/>
    <property type="evidence" value="ECO:0007669"/>
    <property type="project" value="UniProtKB-KW"/>
</dbReference>
<feature type="binding site" evidence="8">
    <location>
        <position position="105"/>
    </location>
    <ligand>
        <name>phosphoenolpyruvate</name>
        <dbReference type="ChEBI" id="CHEBI:58702"/>
    </ligand>
</feature>
<feature type="active site" description="Proton acceptor" evidence="8">
    <location>
        <position position="330"/>
    </location>
</feature>
<dbReference type="HAMAP" id="MF_00210">
    <property type="entry name" value="EPSP_synth"/>
    <property type="match status" value="1"/>
</dbReference>
<reference evidence="11 12" key="1">
    <citation type="journal article" date="2017" name="Int. J. Syst. Evol. Microbiol.">
        <title>Marinicauda algicola sp. nov., isolated from a marine red alga Rhodosorus marinus.</title>
        <authorList>
            <person name="Jeong S.E."/>
            <person name="Jeon S.H."/>
            <person name="Chun B.H."/>
            <person name="Kim D.W."/>
            <person name="Jeon C.O."/>
        </authorList>
    </citation>
    <scope>NUCLEOTIDE SEQUENCE [LARGE SCALE GENOMIC DNA]</scope>
    <source>
        <strain evidence="11 12">JCM 31718</strain>
    </source>
</reference>
<comment type="subunit">
    <text evidence="8">Monomer.</text>
</comment>
<dbReference type="Gene3D" id="3.65.10.10">
    <property type="entry name" value="Enolpyruvate transferase domain"/>
    <property type="match status" value="2"/>
</dbReference>
<dbReference type="GO" id="GO:0009423">
    <property type="term" value="P:chorismate biosynthetic process"/>
    <property type="evidence" value="ECO:0007669"/>
    <property type="project" value="UniProtKB-UniRule"/>
</dbReference>
<evidence type="ECO:0000256" key="6">
    <source>
        <dbReference type="ARBA" id="ARBA00023141"/>
    </source>
</evidence>
<dbReference type="InterPro" id="IPR036968">
    <property type="entry name" value="Enolpyruvate_Tfrase_sf"/>
</dbReference>
<comment type="catalytic activity">
    <reaction evidence="7">
        <text>3-phosphoshikimate + phosphoenolpyruvate = 5-O-(1-carboxyvinyl)-3-phosphoshikimate + phosphate</text>
        <dbReference type="Rhea" id="RHEA:21256"/>
        <dbReference type="ChEBI" id="CHEBI:43474"/>
        <dbReference type="ChEBI" id="CHEBI:57701"/>
        <dbReference type="ChEBI" id="CHEBI:58702"/>
        <dbReference type="ChEBI" id="CHEBI:145989"/>
        <dbReference type="EC" id="2.5.1.19"/>
    </reaction>
    <physiologicalReaction direction="left-to-right" evidence="7">
        <dbReference type="Rhea" id="RHEA:21257"/>
    </physiologicalReaction>
</comment>
<feature type="region of interest" description="Disordered" evidence="9">
    <location>
        <begin position="1"/>
        <end position="26"/>
    </location>
</feature>
<name>A0A4S2H0X0_9PROT</name>
<dbReference type="AlphaFoldDB" id="A0A4S2H0X0"/>
<evidence type="ECO:0000256" key="8">
    <source>
        <dbReference type="HAMAP-Rule" id="MF_00210"/>
    </source>
</evidence>
<evidence type="ECO:0000256" key="9">
    <source>
        <dbReference type="SAM" id="MobiDB-lite"/>
    </source>
</evidence>
<feature type="binding site" evidence="8">
    <location>
        <position position="40"/>
    </location>
    <ligand>
        <name>3-phosphoshikimate</name>
        <dbReference type="ChEBI" id="CHEBI:145989"/>
    </ligand>
</feature>
<dbReference type="GO" id="GO:0009073">
    <property type="term" value="P:aromatic amino acid family biosynthetic process"/>
    <property type="evidence" value="ECO:0007669"/>
    <property type="project" value="UniProtKB-KW"/>
</dbReference>
<dbReference type="OrthoDB" id="9809920at2"/>
<comment type="similarity">
    <text evidence="2 8">Belongs to the EPSP synthase family.</text>
</comment>
<dbReference type="EMBL" id="SRXW01000002">
    <property type="protein sequence ID" value="TGY89074.1"/>
    <property type="molecule type" value="Genomic_DNA"/>
</dbReference>
<feature type="binding site" evidence="8">
    <location>
        <position position="180"/>
    </location>
    <ligand>
        <name>3-phosphoshikimate</name>
        <dbReference type="ChEBI" id="CHEBI:145989"/>
    </ligand>
</feature>
<feature type="binding site" evidence="8">
    <location>
        <position position="357"/>
    </location>
    <ligand>
        <name>3-phosphoshikimate</name>
        <dbReference type="ChEBI" id="CHEBI:145989"/>
    </ligand>
</feature>
<feature type="binding site" evidence="8">
    <location>
        <position position="35"/>
    </location>
    <ligand>
        <name>phosphoenolpyruvate</name>
        <dbReference type="ChEBI" id="CHEBI:58702"/>
    </ligand>
</feature>
<dbReference type="InterPro" id="IPR023193">
    <property type="entry name" value="EPSP_synthase_CS"/>
</dbReference>
<evidence type="ECO:0000256" key="5">
    <source>
        <dbReference type="ARBA" id="ARBA00022679"/>
    </source>
</evidence>
<comment type="caution">
    <text evidence="8">Lacks conserved residue(s) required for the propagation of feature annotation.</text>
</comment>
<sequence>MNALKNPLPGKGKSGPATARKSSRLRGTIAAARDKSCSHRALILAALAAGTSRIEDLLESADVLATAGALKELGARVERTGEGVWEVHGAPWQSPEVPLDLGNSGTGVRLLMGAAARFDLTARFIGDESLSSRPMARVLDPLRAMGAEAKSGEDGRLPVTLKGTSVLKAIDYRLPVASAQVKSAILLAGLGAAGDTLVREPHATRDHTEKMLPLFGAMVSTGQEGAETVIRLPGAQALSPAGIAIPGDPSSAAFPVAAALLAPESEITVTGVMMNPARFGLYDVLKEMGALIELLPAGERCGEALCDISVRTSHLSGVTVAPERAPSMIDEYPVLAVVAAFADGVTRLQGLSELRAKESDRLAATAALLAANGVEVSIEGDDLIVTGCGPAGVPGGGEVKTRHDHRLAMSGLVMGLASKAPVEVDETAMIATSYPGFFDDIAAIGGEID</sequence>
<comment type="caution">
    <text evidence="11">The sequence shown here is derived from an EMBL/GenBank/DDBJ whole genome shotgun (WGS) entry which is preliminary data.</text>
</comment>
<feature type="binding site" evidence="8">
    <location>
        <position position="178"/>
    </location>
    <ligand>
        <name>3-phosphoshikimate</name>
        <dbReference type="ChEBI" id="CHEBI:145989"/>
    </ligand>
</feature>
<feature type="binding site" evidence="8">
    <location>
        <position position="330"/>
    </location>
    <ligand>
        <name>3-phosphoshikimate</name>
        <dbReference type="ChEBI" id="CHEBI:145989"/>
    </ligand>
</feature>
<proteinExistence type="inferred from homology"/>
<dbReference type="PROSITE" id="PS00885">
    <property type="entry name" value="EPSP_SYNTHASE_2"/>
    <property type="match status" value="1"/>
</dbReference>
<dbReference type="InterPro" id="IPR013792">
    <property type="entry name" value="RNA3'P_cycl/enolpyr_Trfase_a/b"/>
</dbReference>
<gene>
    <name evidence="8 11" type="primary">aroA</name>
    <name evidence="11" type="ORF">E5163_08065</name>
</gene>
<feature type="binding site" evidence="8">
    <location>
        <position position="35"/>
    </location>
    <ligand>
        <name>3-phosphoshikimate</name>
        <dbReference type="ChEBI" id="CHEBI:145989"/>
    </ligand>
</feature>
<evidence type="ECO:0000256" key="2">
    <source>
        <dbReference type="ARBA" id="ARBA00009948"/>
    </source>
</evidence>
<dbReference type="PANTHER" id="PTHR21090:SF5">
    <property type="entry name" value="PENTAFUNCTIONAL AROM POLYPEPTIDE"/>
    <property type="match status" value="1"/>
</dbReference>
<dbReference type="InterPro" id="IPR001986">
    <property type="entry name" value="Enolpyruvate_Tfrase_dom"/>
</dbReference>
<dbReference type="NCBIfam" id="TIGR01356">
    <property type="entry name" value="aroA"/>
    <property type="match status" value="1"/>
</dbReference>
<comment type="pathway">
    <text evidence="1 8">Metabolic intermediate biosynthesis; chorismate biosynthesis; chorismate from D-erythrose 4-phosphate and phosphoenolpyruvate: step 6/7.</text>
</comment>
<comment type="subcellular location">
    <subcellularLocation>
        <location evidence="8">Cytoplasm</location>
    </subcellularLocation>
</comment>
<feature type="domain" description="Enolpyruvate transferase" evidence="10">
    <location>
        <begin position="20"/>
        <end position="440"/>
    </location>
</feature>
<dbReference type="Pfam" id="PF00275">
    <property type="entry name" value="EPSP_synthase"/>
    <property type="match status" value="1"/>
</dbReference>
<evidence type="ECO:0000313" key="12">
    <source>
        <dbReference type="Proteomes" id="UP000308054"/>
    </source>
</evidence>
<organism evidence="11 12">
    <name type="scientific">Marinicauda algicola</name>
    <dbReference type="NCBI Taxonomy" id="2029849"/>
    <lineage>
        <taxon>Bacteria</taxon>
        <taxon>Pseudomonadati</taxon>
        <taxon>Pseudomonadota</taxon>
        <taxon>Alphaproteobacteria</taxon>
        <taxon>Maricaulales</taxon>
        <taxon>Maricaulaceae</taxon>
        <taxon>Marinicauda</taxon>
    </lineage>
</organism>
<dbReference type="UniPathway" id="UPA00053">
    <property type="reaction ID" value="UER00089"/>
</dbReference>
<evidence type="ECO:0000313" key="11">
    <source>
        <dbReference type="EMBL" id="TGY89074.1"/>
    </source>
</evidence>
<feature type="binding site" evidence="8">
    <location>
        <position position="180"/>
    </location>
    <ligand>
        <name>phosphoenolpyruvate</name>
        <dbReference type="ChEBI" id="CHEBI:58702"/>
    </ligand>
</feature>
<dbReference type="PROSITE" id="PS00104">
    <property type="entry name" value="EPSP_SYNTHASE_1"/>
    <property type="match status" value="1"/>
</dbReference>
<evidence type="ECO:0000256" key="1">
    <source>
        <dbReference type="ARBA" id="ARBA00004811"/>
    </source>
</evidence>
<keyword evidence="12" id="KW-1185">Reference proteome</keyword>
<keyword evidence="3 8" id="KW-0963">Cytoplasm</keyword>
<dbReference type="Proteomes" id="UP000308054">
    <property type="component" value="Unassembled WGS sequence"/>
</dbReference>
<dbReference type="SUPFAM" id="SSF55205">
    <property type="entry name" value="EPT/RTPC-like"/>
    <property type="match status" value="1"/>
</dbReference>
<feature type="binding site" evidence="8">
    <location>
        <position position="36"/>
    </location>
    <ligand>
        <name>3-phosphoshikimate</name>
        <dbReference type="ChEBI" id="CHEBI:145989"/>
    </ligand>
</feature>
<dbReference type="CDD" id="cd01556">
    <property type="entry name" value="EPSP_synthase"/>
    <property type="match status" value="1"/>
</dbReference>
<evidence type="ECO:0000256" key="7">
    <source>
        <dbReference type="ARBA" id="ARBA00044633"/>
    </source>
</evidence>
<dbReference type="PIRSF" id="PIRSF000505">
    <property type="entry name" value="EPSPS"/>
    <property type="match status" value="1"/>
</dbReference>
<feature type="binding site" evidence="8">
    <location>
        <position position="361"/>
    </location>
    <ligand>
        <name>phosphoenolpyruvate</name>
        <dbReference type="ChEBI" id="CHEBI:58702"/>
    </ligand>
</feature>
<dbReference type="InterPro" id="IPR006264">
    <property type="entry name" value="EPSP_synthase"/>
</dbReference>
<keyword evidence="6 8" id="KW-0057">Aromatic amino acid biosynthesis</keyword>
<evidence type="ECO:0000256" key="4">
    <source>
        <dbReference type="ARBA" id="ARBA00022605"/>
    </source>
</evidence>
<dbReference type="PANTHER" id="PTHR21090">
    <property type="entry name" value="AROM/DEHYDROQUINATE SYNTHASE"/>
    <property type="match status" value="1"/>
</dbReference>
<feature type="binding site" evidence="8">
    <location>
        <position position="133"/>
    </location>
    <ligand>
        <name>phosphoenolpyruvate</name>
        <dbReference type="ChEBI" id="CHEBI:58702"/>
    </ligand>
</feature>
<dbReference type="FunFam" id="3.65.10.10:FF:000005">
    <property type="entry name" value="3-phosphoshikimate 1-carboxyvinyltransferase"/>
    <property type="match status" value="1"/>
</dbReference>
<dbReference type="GO" id="GO:0003866">
    <property type="term" value="F:3-phosphoshikimate 1-carboxyvinyltransferase activity"/>
    <property type="evidence" value="ECO:0007669"/>
    <property type="project" value="UniProtKB-UniRule"/>
</dbReference>
<accession>A0A4S2H0X0</accession>
<evidence type="ECO:0000256" key="3">
    <source>
        <dbReference type="ARBA" id="ARBA00022490"/>
    </source>
</evidence>
<evidence type="ECO:0000259" key="10">
    <source>
        <dbReference type="Pfam" id="PF00275"/>
    </source>
</evidence>
<dbReference type="EC" id="2.5.1.19" evidence="8"/>
<comment type="function">
    <text evidence="8">Catalyzes the transfer of the enolpyruvyl moiety of phosphoenolpyruvate (PEP) to the 5-hydroxyl of shikimate-3-phosphate (S3P) to produce enolpyruvyl shikimate-3-phosphate and inorganic phosphate.</text>
</comment>
<keyword evidence="5 8" id="KW-0808">Transferase</keyword>
<keyword evidence="4 8" id="KW-0028">Amino-acid biosynthesis</keyword>
<dbReference type="RefSeq" id="WP_135995613.1">
    <property type="nucleotide sequence ID" value="NZ_CP071057.1"/>
</dbReference>